<organism evidence="1 2">
    <name type="scientific">Candidatus Amesbacteria bacterium RIFCSPHIGHO2_01_FULL_48_32b</name>
    <dbReference type="NCBI Taxonomy" id="1797253"/>
    <lineage>
        <taxon>Bacteria</taxon>
        <taxon>Candidatus Amesiibacteriota</taxon>
    </lineage>
</organism>
<evidence type="ECO:0000313" key="2">
    <source>
        <dbReference type="Proteomes" id="UP000178176"/>
    </source>
</evidence>
<dbReference type="AlphaFoldDB" id="A0A1F4YCU9"/>
<comment type="caution">
    <text evidence="1">The sequence shown here is derived from an EMBL/GenBank/DDBJ whole genome shotgun (WGS) entry which is preliminary data.</text>
</comment>
<gene>
    <name evidence="1" type="ORF">A2876_01475</name>
</gene>
<dbReference type="Proteomes" id="UP000178176">
    <property type="component" value="Unassembled WGS sequence"/>
</dbReference>
<proteinExistence type="predicted"/>
<dbReference type="EMBL" id="MEXH01000029">
    <property type="protein sequence ID" value="OGC91761.1"/>
    <property type="molecule type" value="Genomic_DNA"/>
</dbReference>
<reference evidence="1 2" key="1">
    <citation type="journal article" date="2016" name="Nat. Commun.">
        <title>Thousands of microbial genomes shed light on interconnected biogeochemical processes in an aquifer system.</title>
        <authorList>
            <person name="Anantharaman K."/>
            <person name="Brown C.T."/>
            <person name="Hug L.A."/>
            <person name="Sharon I."/>
            <person name="Castelle C.J."/>
            <person name="Probst A.J."/>
            <person name="Thomas B.C."/>
            <person name="Singh A."/>
            <person name="Wilkins M.J."/>
            <person name="Karaoz U."/>
            <person name="Brodie E.L."/>
            <person name="Williams K.H."/>
            <person name="Hubbard S.S."/>
            <person name="Banfield J.F."/>
        </authorList>
    </citation>
    <scope>NUCLEOTIDE SEQUENCE [LARGE SCALE GENOMIC DNA]</scope>
</reference>
<evidence type="ECO:0000313" key="1">
    <source>
        <dbReference type="EMBL" id="OGC91761.1"/>
    </source>
</evidence>
<name>A0A1F4YCU9_9BACT</name>
<protein>
    <submittedName>
        <fullName evidence="1">Uncharacterized protein</fullName>
    </submittedName>
</protein>
<sequence length="422" mass="44165">MAKKKNSKLVPIFSLIIIIAGLVVAAFLIRRPQNFKPQAAVSDPLAGVSAVASGSSCQCTGSTSACANFATQNKCTANKKCQWACPAQATVTSPNGGEVWQRGKTYRITWNQTQAAGSTGLFLYTRGTGGDTYLGAIAYYVSNKEGANYYDWTIGASGTTNPPDGNNIIVAVGLYDSNASLISSDKSNNPFTIVSPTPTPAPQATVLTPNGGEIWQRGTTHQITWNQTRAAGSTGLFLYTRSSTGDTYLGAIAYYVSNVAGTNTYAWTIGASGTTNPPDGSNIVVAVGLYDSNGNLISSDKSDNPFTVVSASVPQATLTSPNGGEVWSRGTTHRITWNQTQAAGSTGLFLYTRGTAGDTYLGAIAYYVSNRQGANYYDWNIGASGTTNPPNGSNILVGVGLYNSSANLISSDKSDAPFTITP</sequence>
<accession>A0A1F4YCU9</accession>